<dbReference type="Pfam" id="PF00675">
    <property type="entry name" value="Peptidase_M16"/>
    <property type="match status" value="1"/>
</dbReference>
<sequence>MKKLAAAAAAALCLAAPPAPAQDSPATPETGDQVSTFTLDNGLEVVVVEDHRAPVVVHMVWYKAGSADETAGHSGVAHFLEHLLFKGTKTLEPGEFSRVVAENGGTDNAFTSYDQTAYYQRVAADRLGLMMEMEADRMVNLDLSEEDILTERDVIIEERNMRTENDPSALMREQMGAAQYLNHRYGVPIIGWRHEMETLGLEDANAFYHRNYAPNNAIVIVAGDVTPDEVRQLAEEHYGPLAANPEVGAPRERPQEPPQSAERRLVFKDARVAQPYVMRTYLAPERDPGAQREAAALVLLDKILGGGQTSVLNRKLQFETRKALYTGTFYDASSYDDTTFGLVVVPAKGMSLEDAEAALDGALAEFLDEGVDPAQLERIKFRLRAERIYQRDDVGSLARRYGNALTTGLTIEDVRAWPEVLQSITADEIVEAARKVFDRKQSVTGYLMPVDGPAPAGEISQ</sequence>
<keyword evidence="6" id="KW-0732">Signal</keyword>
<accession>A0A1G7I9B9</accession>
<feature type="domain" description="Peptidase M16 C-terminal" evidence="8">
    <location>
        <begin position="200"/>
        <end position="382"/>
    </location>
</feature>
<gene>
    <name evidence="9" type="ORF">SAMN04488105_112108</name>
</gene>
<comment type="cofactor">
    <cofactor evidence="1">
        <name>Zn(2+)</name>
        <dbReference type="ChEBI" id="CHEBI:29105"/>
    </cofactor>
</comment>
<dbReference type="RefSeq" id="WP_008884822.1">
    <property type="nucleotide sequence ID" value="NZ_FNAV01000012.1"/>
</dbReference>
<dbReference type="PANTHER" id="PTHR11851">
    <property type="entry name" value="METALLOPROTEASE"/>
    <property type="match status" value="1"/>
</dbReference>
<feature type="domain" description="Peptidase M16 N-terminal" evidence="7">
    <location>
        <begin position="45"/>
        <end position="190"/>
    </location>
</feature>
<dbReference type="SUPFAM" id="SSF63411">
    <property type="entry name" value="LuxS/MPP-like metallohydrolase"/>
    <property type="match status" value="2"/>
</dbReference>
<proteinExistence type="inferred from homology"/>
<comment type="similarity">
    <text evidence="2 4">Belongs to the peptidase M16 family.</text>
</comment>
<keyword evidence="9" id="KW-0645">Protease</keyword>
<keyword evidence="10" id="KW-1185">Reference proteome</keyword>
<feature type="region of interest" description="Disordered" evidence="5">
    <location>
        <begin position="241"/>
        <end position="261"/>
    </location>
</feature>
<evidence type="ECO:0000313" key="9">
    <source>
        <dbReference type="EMBL" id="SDF09321.1"/>
    </source>
</evidence>
<evidence type="ECO:0000259" key="8">
    <source>
        <dbReference type="Pfam" id="PF05193"/>
    </source>
</evidence>
<dbReference type="InterPro" id="IPR007863">
    <property type="entry name" value="Peptidase_M16_C"/>
</dbReference>
<dbReference type="Proteomes" id="UP000198994">
    <property type="component" value="Unassembled WGS sequence"/>
</dbReference>
<feature type="signal peptide" evidence="6">
    <location>
        <begin position="1"/>
        <end position="21"/>
    </location>
</feature>
<evidence type="ECO:0000256" key="3">
    <source>
        <dbReference type="ARBA" id="ARBA00023049"/>
    </source>
</evidence>
<dbReference type="PANTHER" id="PTHR11851:SF49">
    <property type="entry name" value="MITOCHONDRIAL-PROCESSING PEPTIDASE SUBUNIT ALPHA"/>
    <property type="match status" value="1"/>
</dbReference>
<reference evidence="10" key="1">
    <citation type="submission" date="2016-10" db="EMBL/GenBank/DDBJ databases">
        <authorList>
            <person name="Varghese N."/>
            <person name="Submissions S."/>
        </authorList>
    </citation>
    <scope>NUCLEOTIDE SEQUENCE [LARGE SCALE GENOMIC DNA]</scope>
    <source>
        <strain evidence="10">DSM 10146</strain>
    </source>
</reference>
<dbReference type="EMBL" id="FNAV01000012">
    <property type="protein sequence ID" value="SDF09321.1"/>
    <property type="molecule type" value="Genomic_DNA"/>
</dbReference>
<protein>
    <submittedName>
        <fullName evidence="9">Zinc protease</fullName>
    </submittedName>
</protein>
<dbReference type="InterPro" id="IPR001431">
    <property type="entry name" value="Pept_M16_Zn_BS"/>
</dbReference>
<dbReference type="AlphaFoldDB" id="A0A1G7I9B9"/>
<evidence type="ECO:0000313" key="10">
    <source>
        <dbReference type="Proteomes" id="UP000198994"/>
    </source>
</evidence>
<dbReference type="GO" id="GO:0006508">
    <property type="term" value="P:proteolysis"/>
    <property type="evidence" value="ECO:0007669"/>
    <property type="project" value="UniProtKB-KW"/>
</dbReference>
<dbReference type="Pfam" id="PF05193">
    <property type="entry name" value="Peptidase_M16_C"/>
    <property type="match status" value="1"/>
</dbReference>
<evidence type="ECO:0000259" key="7">
    <source>
        <dbReference type="Pfam" id="PF00675"/>
    </source>
</evidence>
<name>A0A1G7I9B9_9RHOB</name>
<organism evidence="9 10">
    <name type="scientific">Salipiger thiooxidans</name>
    <dbReference type="NCBI Taxonomy" id="282683"/>
    <lineage>
        <taxon>Bacteria</taxon>
        <taxon>Pseudomonadati</taxon>
        <taxon>Pseudomonadota</taxon>
        <taxon>Alphaproteobacteria</taxon>
        <taxon>Rhodobacterales</taxon>
        <taxon>Roseobacteraceae</taxon>
        <taxon>Salipiger</taxon>
    </lineage>
</organism>
<dbReference type="STRING" id="282683.SAMN04488105_112108"/>
<dbReference type="InterPro" id="IPR011249">
    <property type="entry name" value="Metalloenz_LuxS/M16"/>
</dbReference>
<keyword evidence="3" id="KW-0482">Metalloprotease</keyword>
<dbReference type="GO" id="GO:0004222">
    <property type="term" value="F:metalloendopeptidase activity"/>
    <property type="evidence" value="ECO:0007669"/>
    <property type="project" value="InterPro"/>
</dbReference>
<dbReference type="InterPro" id="IPR011765">
    <property type="entry name" value="Pept_M16_N"/>
</dbReference>
<evidence type="ECO:0000256" key="2">
    <source>
        <dbReference type="ARBA" id="ARBA00007261"/>
    </source>
</evidence>
<dbReference type="InterPro" id="IPR050361">
    <property type="entry name" value="MPP/UQCRC_Complex"/>
</dbReference>
<dbReference type="GO" id="GO:0046872">
    <property type="term" value="F:metal ion binding"/>
    <property type="evidence" value="ECO:0007669"/>
    <property type="project" value="InterPro"/>
</dbReference>
<evidence type="ECO:0000256" key="5">
    <source>
        <dbReference type="SAM" id="MobiDB-lite"/>
    </source>
</evidence>
<dbReference type="OrthoDB" id="9811314at2"/>
<keyword evidence="3" id="KW-0378">Hydrolase</keyword>
<feature type="chain" id="PRO_5011494976" evidence="6">
    <location>
        <begin position="22"/>
        <end position="461"/>
    </location>
</feature>
<evidence type="ECO:0000256" key="6">
    <source>
        <dbReference type="SAM" id="SignalP"/>
    </source>
</evidence>
<feature type="compositionally biased region" description="Basic and acidic residues" evidence="5">
    <location>
        <begin position="249"/>
        <end position="261"/>
    </location>
</feature>
<dbReference type="PROSITE" id="PS00143">
    <property type="entry name" value="INSULINASE"/>
    <property type="match status" value="1"/>
</dbReference>
<evidence type="ECO:0000256" key="1">
    <source>
        <dbReference type="ARBA" id="ARBA00001947"/>
    </source>
</evidence>
<dbReference type="Gene3D" id="3.30.830.10">
    <property type="entry name" value="Metalloenzyme, LuxS/M16 peptidase-like"/>
    <property type="match status" value="2"/>
</dbReference>
<evidence type="ECO:0000256" key="4">
    <source>
        <dbReference type="RuleBase" id="RU004447"/>
    </source>
</evidence>